<dbReference type="Proteomes" id="UP000602905">
    <property type="component" value="Unassembled WGS sequence"/>
</dbReference>
<evidence type="ECO:0000313" key="3">
    <source>
        <dbReference type="EMBL" id="KAF8709252.1"/>
    </source>
</evidence>
<evidence type="ECO:0000259" key="2">
    <source>
        <dbReference type="Pfam" id="PF03109"/>
    </source>
</evidence>
<dbReference type="PANTHER" id="PTHR43173">
    <property type="entry name" value="ABC1 FAMILY PROTEIN"/>
    <property type="match status" value="1"/>
</dbReference>
<dbReference type="Pfam" id="PF03109">
    <property type="entry name" value="ABC1"/>
    <property type="match status" value="1"/>
</dbReference>
<comment type="caution">
    <text evidence="3">The sequence shown here is derived from an EMBL/GenBank/DDBJ whole genome shotgun (WGS) entry which is preliminary data.</text>
</comment>
<evidence type="ECO:0000256" key="1">
    <source>
        <dbReference type="ARBA" id="ARBA00009670"/>
    </source>
</evidence>
<sequence>MQYAQQWLSGGQERVASHIPAFGTALGSGSCTLWADVDDQVPDDDAQVTGRIARTIQNAVGPKWPRLSRANANVSAAPMPRYRAAKMLFGLGTVGAGSYYYDREYKASAIRRSLRTLWMGIVVTLDYKWNFNPENSEGIDELHERVARRLHNCVIDNGGLYIKAGQAIGLQAGLLPAPYREAFNTIFDQAPTEDFSIVKKTVESSLGAPISALFESFDPEPIASASIAQVHRAVLNGKEVAVKVQKSAIPQQLEWDLFSYRMLLWMGEKFFGMPIAFVATYVSDQMRHETDFIREARNATRAAEDIDSDPKLRGRALVPKVYWERTGDRVMTADWIGGACRITDAATQRKWGFDPKIAMDTLLDVIGAQVFVFGFLHADPHPGNGKFLVRPNPENPKIPQVVLIDHGLYVTLPEKFRKEYATLWRSLFIGDLEAIEASVLNIAETWGIRKGNANLFSSAILLRPHRVQKPDPSQQEHQDAPTDHYSQQVMLKEKMKTFLEFQDLIPRELIFVGRAQRMLQANNQSLGSPSNRLNITARWAAAGYAQAVPSVTYGMSNTFHAVVSLVVFRIALSVVDLGFWFTRVWQWLYGPAWGFEDVLDKQFRDMARSELGVEIGDDAFNG</sequence>
<reference evidence="3" key="1">
    <citation type="submission" date="2020-09" db="EMBL/GenBank/DDBJ databases">
        <title>Comparative genome analyses of four rice-infecting Rhizoctonia solani isolates reveal extensive enrichment of homogalacturonan modification genes.</title>
        <authorList>
            <person name="Lee D.-Y."/>
            <person name="Jeon J."/>
            <person name="Kim K.-T."/>
            <person name="Cheong K."/>
            <person name="Song H."/>
            <person name="Choi G."/>
            <person name="Ko J."/>
            <person name="Opiyo S.O."/>
            <person name="Zuo S."/>
            <person name="Madhav S."/>
            <person name="Lee Y.-H."/>
            <person name="Wang G.-L."/>
        </authorList>
    </citation>
    <scope>NUCLEOTIDE SEQUENCE</scope>
    <source>
        <strain evidence="3">AG1-IA WGL</strain>
    </source>
</reference>
<dbReference type="EMBL" id="JACYCD010000048">
    <property type="protein sequence ID" value="KAF8709252.1"/>
    <property type="molecule type" value="Genomic_DNA"/>
</dbReference>
<feature type="non-terminal residue" evidence="3">
    <location>
        <position position="1"/>
    </location>
</feature>
<dbReference type="AlphaFoldDB" id="A0A8H7LYJ3"/>
<gene>
    <name evidence="3" type="ORF">RHS03_03181</name>
</gene>
<dbReference type="OrthoDB" id="427480at2759"/>
<name>A0A8H7LYJ3_9AGAM</name>
<protein>
    <submittedName>
        <fullName evidence="3">ABC1 family</fullName>
    </submittedName>
</protein>
<comment type="similarity">
    <text evidence="1">Belongs to the protein kinase superfamily. ADCK protein kinase family.</text>
</comment>
<organism evidence="3 4">
    <name type="scientific">Rhizoctonia solani</name>
    <dbReference type="NCBI Taxonomy" id="456999"/>
    <lineage>
        <taxon>Eukaryota</taxon>
        <taxon>Fungi</taxon>
        <taxon>Dikarya</taxon>
        <taxon>Basidiomycota</taxon>
        <taxon>Agaricomycotina</taxon>
        <taxon>Agaricomycetes</taxon>
        <taxon>Cantharellales</taxon>
        <taxon>Ceratobasidiaceae</taxon>
        <taxon>Rhizoctonia</taxon>
    </lineage>
</organism>
<dbReference type="PANTHER" id="PTHR43173:SF37">
    <property type="entry name" value="ABC1 FAMILY PROTEIN C10F6.14C"/>
    <property type="match status" value="1"/>
</dbReference>
<dbReference type="InterPro" id="IPR004147">
    <property type="entry name" value="ABC1_dom"/>
</dbReference>
<evidence type="ECO:0000313" key="4">
    <source>
        <dbReference type="Proteomes" id="UP000602905"/>
    </source>
</evidence>
<dbReference type="InterPro" id="IPR045307">
    <property type="entry name" value="ADCK1_dom"/>
</dbReference>
<dbReference type="CDD" id="cd13969">
    <property type="entry name" value="ADCK1-like"/>
    <property type="match status" value="1"/>
</dbReference>
<dbReference type="InterPro" id="IPR051130">
    <property type="entry name" value="Mito_struct-func_regulator"/>
</dbReference>
<dbReference type="InterPro" id="IPR011009">
    <property type="entry name" value="Kinase-like_dom_sf"/>
</dbReference>
<dbReference type="SUPFAM" id="SSF56112">
    <property type="entry name" value="Protein kinase-like (PK-like)"/>
    <property type="match status" value="1"/>
</dbReference>
<accession>A0A8H7LYJ3</accession>
<proteinExistence type="inferred from homology"/>
<feature type="domain" description="ABC1 atypical kinase-like" evidence="2">
    <location>
        <begin position="187"/>
        <end position="436"/>
    </location>
</feature>